<dbReference type="Pfam" id="PF00227">
    <property type="entry name" value="Proteasome"/>
    <property type="match status" value="1"/>
</dbReference>
<dbReference type="InterPro" id="IPR022281">
    <property type="entry name" value="ATP-dep_Prtase_HsIV_su"/>
</dbReference>
<dbReference type="CDD" id="cd01913">
    <property type="entry name" value="protease_HslV"/>
    <property type="match status" value="1"/>
</dbReference>
<evidence type="ECO:0000256" key="3">
    <source>
        <dbReference type="ARBA" id="ARBA00022698"/>
    </source>
</evidence>
<evidence type="ECO:0000256" key="4">
    <source>
        <dbReference type="ARBA" id="ARBA00022801"/>
    </source>
</evidence>
<keyword evidence="3" id="KW-0888">Threonine protease</keyword>
<evidence type="ECO:0000256" key="1">
    <source>
        <dbReference type="ARBA" id="ARBA00006053"/>
    </source>
</evidence>
<keyword evidence="4" id="KW-0378">Hydrolase</keyword>
<dbReference type="InterPro" id="IPR023333">
    <property type="entry name" value="Proteasome_suB-type"/>
</dbReference>
<keyword evidence="2 5" id="KW-0645">Protease</keyword>
<name>A0A2P6U4L5_CHLSO</name>
<keyword evidence="6" id="KW-1185">Reference proteome</keyword>
<dbReference type="Gene3D" id="3.60.20.10">
    <property type="entry name" value="Glutamine Phosphoribosylpyrophosphate, subunit 1, domain 1"/>
    <property type="match status" value="1"/>
</dbReference>
<dbReference type="Proteomes" id="UP000239899">
    <property type="component" value="Unassembled WGS sequence"/>
</dbReference>
<dbReference type="GO" id="GO:0051603">
    <property type="term" value="P:proteolysis involved in protein catabolic process"/>
    <property type="evidence" value="ECO:0007669"/>
    <property type="project" value="InterPro"/>
</dbReference>
<dbReference type="EMBL" id="LHPG02000001">
    <property type="protein sequence ID" value="PRW61260.1"/>
    <property type="molecule type" value="Genomic_DNA"/>
</dbReference>
<comment type="caution">
    <text evidence="5">The sequence shown here is derived from an EMBL/GenBank/DDBJ whole genome shotgun (WGS) entry which is preliminary data.</text>
</comment>
<organism evidence="5 6">
    <name type="scientific">Chlorella sorokiniana</name>
    <name type="common">Freshwater green alga</name>
    <dbReference type="NCBI Taxonomy" id="3076"/>
    <lineage>
        <taxon>Eukaryota</taxon>
        <taxon>Viridiplantae</taxon>
        <taxon>Chlorophyta</taxon>
        <taxon>core chlorophytes</taxon>
        <taxon>Trebouxiophyceae</taxon>
        <taxon>Chlorellales</taxon>
        <taxon>Chlorellaceae</taxon>
        <taxon>Chlorella clade</taxon>
        <taxon>Chlorella</taxon>
    </lineage>
</organism>
<evidence type="ECO:0000313" key="6">
    <source>
        <dbReference type="Proteomes" id="UP000239899"/>
    </source>
</evidence>
<accession>A0A2P6U4L5</accession>
<dbReference type="InterPro" id="IPR029055">
    <property type="entry name" value="Ntn_hydrolases_N"/>
</dbReference>
<dbReference type="InterPro" id="IPR001353">
    <property type="entry name" value="Proteasome_sua/b"/>
</dbReference>
<dbReference type="PROSITE" id="PS51476">
    <property type="entry name" value="PROTEASOME_BETA_2"/>
    <property type="match status" value="1"/>
</dbReference>
<sequence>MGLNPEAIVPKYVSLMRELGFSGAVPLYVASALLSYQDAAGFDQMAALLQKERLCSQAVAKEQILPAADLAGLNSEQVALVDLLLAGRALASEPLLSFARGAHGGRPDKDVHATTVLCVRKDGQVVLVADGQVTMGGTVVKPNVRKTRKIGEHVIGGFAGATADALTLFERLETKLEEHSGQLTRSCVELSKMWRLDKYLRRLDAALVVADHNQSLQITGNGDVLEPHDGIIAIGSGSPYALAAARALIDQPNLDALAIARKAMQIASDACIYTNDNYTALHIDGEGKIAEIDIKAAGNSGGPGLE</sequence>
<proteinExistence type="inferred from homology"/>
<dbReference type="STRING" id="3076.A0A2P6U4L5"/>
<gene>
    <name evidence="5" type="ORF">C2E21_0430</name>
</gene>
<dbReference type="PANTHER" id="PTHR32194:SF7">
    <property type="entry name" value="ATP-DEPENDENT PROTEASE SUBUNIT HSLV"/>
    <property type="match status" value="1"/>
</dbReference>
<dbReference type="GO" id="GO:0004298">
    <property type="term" value="F:threonine-type endopeptidase activity"/>
    <property type="evidence" value="ECO:0007669"/>
    <property type="project" value="UniProtKB-KW"/>
</dbReference>
<comment type="similarity">
    <text evidence="1">Belongs to the peptidase T1B family. HslV subfamily.</text>
</comment>
<dbReference type="NCBIfam" id="TIGR03692">
    <property type="entry name" value="ATP_dep_HslV"/>
    <property type="match status" value="1"/>
</dbReference>
<dbReference type="GO" id="GO:0005839">
    <property type="term" value="C:proteasome core complex"/>
    <property type="evidence" value="ECO:0007669"/>
    <property type="project" value="InterPro"/>
</dbReference>
<protein>
    <submittedName>
        <fullName evidence="5">Atp-dependent protease subunit</fullName>
    </submittedName>
</protein>
<evidence type="ECO:0000313" key="5">
    <source>
        <dbReference type="EMBL" id="PRW61260.1"/>
    </source>
</evidence>
<dbReference type="AlphaFoldDB" id="A0A2P6U4L5"/>
<reference evidence="5 6" key="1">
    <citation type="journal article" date="2018" name="Plant J.">
        <title>Genome sequences of Chlorella sorokiniana UTEX 1602 and Micractinium conductrix SAG 241.80: implications to maltose excretion by a green alga.</title>
        <authorList>
            <person name="Arriola M.B."/>
            <person name="Velmurugan N."/>
            <person name="Zhang Y."/>
            <person name="Plunkett M.H."/>
            <person name="Hondzo H."/>
            <person name="Barney B.M."/>
        </authorList>
    </citation>
    <scope>NUCLEOTIDE SEQUENCE [LARGE SCALE GENOMIC DNA]</scope>
    <source>
        <strain evidence="6">UTEX 1602</strain>
    </source>
</reference>
<dbReference type="NCBIfam" id="NF003964">
    <property type="entry name" value="PRK05456.1"/>
    <property type="match status" value="1"/>
</dbReference>
<dbReference type="PANTHER" id="PTHR32194">
    <property type="entry name" value="METALLOPROTEASE TLDD"/>
    <property type="match status" value="1"/>
</dbReference>
<dbReference type="SUPFAM" id="SSF56235">
    <property type="entry name" value="N-terminal nucleophile aminohydrolases (Ntn hydrolases)"/>
    <property type="match status" value="1"/>
</dbReference>
<evidence type="ECO:0000256" key="2">
    <source>
        <dbReference type="ARBA" id="ARBA00022670"/>
    </source>
</evidence>
<dbReference type="GO" id="GO:0009376">
    <property type="term" value="C:HslUV protease complex"/>
    <property type="evidence" value="ECO:0007669"/>
    <property type="project" value="InterPro"/>
</dbReference>
<dbReference type="OrthoDB" id="276825at2759"/>